<evidence type="ECO:0000259" key="6">
    <source>
        <dbReference type="PROSITE" id="PS01124"/>
    </source>
</evidence>
<keyword evidence="3" id="KW-0804">Transcription</keyword>
<dbReference type="SMART" id="SM00342">
    <property type="entry name" value="HTH_ARAC"/>
    <property type="match status" value="1"/>
</dbReference>
<dbReference type="InterPro" id="IPR018062">
    <property type="entry name" value="HTH_AraC-typ_CS"/>
</dbReference>
<feature type="compositionally biased region" description="Polar residues" evidence="4">
    <location>
        <begin position="331"/>
        <end position="342"/>
    </location>
</feature>
<dbReference type="Gene3D" id="1.10.10.60">
    <property type="entry name" value="Homeodomain-like"/>
    <property type="match status" value="1"/>
</dbReference>
<feature type="domain" description="HTH araC/xylS-type" evidence="6">
    <location>
        <begin position="215"/>
        <end position="320"/>
    </location>
</feature>
<dbReference type="SUPFAM" id="SSF46689">
    <property type="entry name" value="Homeodomain-like"/>
    <property type="match status" value="1"/>
</dbReference>
<feature type="transmembrane region" description="Helical" evidence="5">
    <location>
        <begin position="68"/>
        <end position="86"/>
    </location>
</feature>
<evidence type="ECO:0000256" key="1">
    <source>
        <dbReference type="ARBA" id="ARBA00023015"/>
    </source>
</evidence>
<dbReference type="EMBL" id="JAJISD010000001">
    <property type="protein sequence ID" value="MCC8427507.1"/>
    <property type="molecule type" value="Genomic_DNA"/>
</dbReference>
<keyword evidence="5" id="KW-0472">Membrane</keyword>
<comment type="caution">
    <text evidence="7">The sequence shown here is derived from an EMBL/GenBank/DDBJ whole genome shotgun (WGS) entry which is preliminary data.</text>
</comment>
<feature type="transmembrane region" description="Helical" evidence="5">
    <location>
        <begin position="12"/>
        <end position="31"/>
    </location>
</feature>
<gene>
    <name evidence="7" type="ORF">LJ725_00910</name>
</gene>
<proteinExistence type="predicted"/>
<sequence length="342" mass="37366">MLLRDRRHMTTGPFGGLLALSVAATAVLSVTGARSPWLWPVMLVAMGTPALLWIWAGAQFVDDFRPSWRDAAAWALLPIVGIVGIFQWRPWMATAEDLIGLSFVLLTAWRVLAGLRDDLVERRRRLRPVLVGLAVLYAGGVLLMNMLGRGQPLDPTSRTVEASILAALAVAFAMVGLRAARSIFEPSPIETRPPAPDDAPSSGAAVDTQEDVLLGRLRQLMEDEKIYRQEGFGLNLLVAALDVPEYRLRRLINQRLGHRNFSSFVNGYRLAEAMAALADTGQAGVPILTIALDSGFQSIGPFNRAFKAHTGMTPTAYRKQAESRNDWPIQGNGQRSAETGET</sequence>
<dbReference type="Pfam" id="PF12833">
    <property type="entry name" value="HTH_18"/>
    <property type="match status" value="1"/>
</dbReference>
<feature type="transmembrane region" description="Helical" evidence="5">
    <location>
        <begin position="37"/>
        <end position="56"/>
    </location>
</feature>
<feature type="region of interest" description="Disordered" evidence="4">
    <location>
        <begin position="316"/>
        <end position="342"/>
    </location>
</feature>
<accession>A0ABS8KN57</accession>
<protein>
    <submittedName>
        <fullName evidence="7">Helix-turn-helix domain-containing protein</fullName>
    </submittedName>
</protein>
<reference evidence="7 8" key="1">
    <citation type="submission" date="2021-11" db="EMBL/GenBank/DDBJ databases">
        <authorList>
            <person name="Lee D.-H."/>
            <person name="Kim S.-B."/>
        </authorList>
    </citation>
    <scope>NUCLEOTIDE SEQUENCE [LARGE SCALE GENOMIC DNA]</scope>
    <source>
        <strain evidence="7 8">KCTC 52223</strain>
    </source>
</reference>
<evidence type="ECO:0000256" key="4">
    <source>
        <dbReference type="SAM" id="MobiDB-lite"/>
    </source>
</evidence>
<evidence type="ECO:0000256" key="3">
    <source>
        <dbReference type="ARBA" id="ARBA00023163"/>
    </source>
</evidence>
<dbReference type="InterPro" id="IPR018060">
    <property type="entry name" value="HTH_AraC"/>
</dbReference>
<dbReference type="PROSITE" id="PS00041">
    <property type="entry name" value="HTH_ARAC_FAMILY_1"/>
    <property type="match status" value="1"/>
</dbReference>
<dbReference type="PANTHER" id="PTHR43280:SF29">
    <property type="entry name" value="ARAC-FAMILY TRANSCRIPTIONAL REGULATOR"/>
    <property type="match status" value="1"/>
</dbReference>
<organism evidence="7 8">
    <name type="scientific">Reyranella aquatilis</name>
    <dbReference type="NCBI Taxonomy" id="2035356"/>
    <lineage>
        <taxon>Bacteria</taxon>
        <taxon>Pseudomonadati</taxon>
        <taxon>Pseudomonadota</taxon>
        <taxon>Alphaproteobacteria</taxon>
        <taxon>Hyphomicrobiales</taxon>
        <taxon>Reyranellaceae</taxon>
        <taxon>Reyranella</taxon>
    </lineage>
</organism>
<keyword evidence="5" id="KW-1133">Transmembrane helix</keyword>
<dbReference type="PROSITE" id="PS01124">
    <property type="entry name" value="HTH_ARAC_FAMILY_2"/>
    <property type="match status" value="1"/>
</dbReference>
<dbReference type="Proteomes" id="UP001198862">
    <property type="component" value="Unassembled WGS sequence"/>
</dbReference>
<evidence type="ECO:0000256" key="2">
    <source>
        <dbReference type="ARBA" id="ARBA00023125"/>
    </source>
</evidence>
<keyword evidence="2" id="KW-0238">DNA-binding</keyword>
<feature type="transmembrane region" description="Helical" evidence="5">
    <location>
        <begin position="128"/>
        <end position="148"/>
    </location>
</feature>
<dbReference type="InterPro" id="IPR009057">
    <property type="entry name" value="Homeodomain-like_sf"/>
</dbReference>
<evidence type="ECO:0000313" key="7">
    <source>
        <dbReference type="EMBL" id="MCC8427507.1"/>
    </source>
</evidence>
<feature type="transmembrane region" description="Helical" evidence="5">
    <location>
        <begin position="160"/>
        <end position="180"/>
    </location>
</feature>
<keyword evidence="8" id="KW-1185">Reference proteome</keyword>
<evidence type="ECO:0000256" key="5">
    <source>
        <dbReference type="SAM" id="Phobius"/>
    </source>
</evidence>
<evidence type="ECO:0000313" key="8">
    <source>
        <dbReference type="Proteomes" id="UP001198862"/>
    </source>
</evidence>
<name>A0ABS8KN57_9HYPH</name>
<keyword evidence="1" id="KW-0805">Transcription regulation</keyword>
<dbReference type="PANTHER" id="PTHR43280">
    <property type="entry name" value="ARAC-FAMILY TRANSCRIPTIONAL REGULATOR"/>
    <property type="match status" value="1"/>
</dbReference>
<dbReference type="RefSeq" id="WP_230548737.1">
    <property type="nucleotide sequence ID" value="NZ_JAJISD010000001.1"/>
</dbReference>
<feature type="transmembrane region" description="Helical" evidence="5">
    <location>
        <begin position="98"/>
        <end position="116"/>
    </location>
</feature>
<keyword evidence="5" id="KW-0812">Transmembrane</keyword>